<evidence type="ECO:0000313" key="2">
    <source>
        <dbReference type="WBParaSite" id="PS1159_v2.g15818.t1"/>
    </source>
</evidence>
<accession>A0AC35FBT0</accession>
<name>A0AC35FBT0_9BILA</name>
<protein>
    <submittedName>
        <fullName evidence="2">RNA polymerase II subunit A C-terminal domain phosphatase SSU72</fullName>
    </submittedName>
</protein>
<dbReference type="Proteomes" id="UP000887580">
    <property type="component" value="Unplaced"/>
</dbReference>
<organism evidence="1 2">
    <name type="scientific">Panagrolaimus sp. PS1159</name>
    <dbReference type="NCBI Taxonomy" id="55785"/>
    <lineage>
        <taxon>Eukaryota</taxon>
        <taxon>Metazoa</taxon>
        <taxon>Ecdysozoa</taxon>
        <taxon>Nematoda</taxon>
        <taxon>Chromadorea</taxon>
        <taxon>Rhabditida</taxon>
        <taxon>Tylenchina</taxon>
        <taxon>Panagrolaimomorpha</taxon>
        <taxon>Panagrolaimoidea</taxon>
        <taxon>Panagrolaimidae</taxon>
        <taxon>Panagrolaimus</taxon>
    </lineage>
</organism>
<sequence length="200" mass="23246">MSGYMSNKKLKFAVTCSSNMNRSMAVHKKMAAMQFDIQSYGTGNRVKLPGPSIDKFNAYEFEVATYDFIYKDLRKKDVKLYTSNGLLYMLDRNRGIKPYPQKFQKTDEEFDIILCLEERVYDQVLLFLQNRVPLTGERVHVINIDIKDNPKEAAIGADLVTNLCQKLEESFDVDHEIDDILTEFEARNQDRNLINTVVFY</sequence>
<dbReference type="WBParaSite" id="PS1159_v2.g15818.t1">
    <property type="protein sequence ID" value="PS1159_v2.g15818.t1"/>
    <property type="gene ID" value="PS1159_v2.g15818"/>
</dbReference>
<evidence type="ECO:0000313" key="1">
    <source>
        <dbReference type="Proteomes" id="UP000887580"/>
    </source>
</evidence>
<proteinExistence type="predicted"/>
<reference evidence="2" key="1">
    <citation type="submission" date="2022-11" db="UniProtKB">
        <authorList>
            <consortium name="WormBaseParasite"/>
        </authorList>
    </citation>
    <scope>IDENTIFICATION</scope>
</reference>